<comment type="caution">
    <text evidence="5">The sequence shown here is derived from an EMBL/GenBank/DDBJ whole genome shotgun (WGS) entry which is preliminary data.</text>
</comment>
<evidence type="ECO:0000256" key="3">
    <source>
        <dbReference type="ARBA" id="ARBA00022989"/>
    </source>
</evidence>
<gene>
    <name evidence="5" type="ORF">POJ06DRAFT_74408</name>
</gene>
<evidence type="ECO:0000256" key="1">
    <source>
        <dbReference type="ARBA" id="ARBA00004370"/>
    </source>
</evidence>
<name>A0AAD7QV99_9ASCO</name>
<organism evidence="5 6">
    <name type="scientific">Lipomyces tetrasporus</name>
    <dbReference type="NCBI Taxonomy" id="54092"/>
    <lineage>
        <taxon>Eukaryota</taxon>
        <taxon>Fungi</taxon>
        <taxon>Dikarya</taxon>
        <taxon>Ascomycota</taxon>
        <taxon>Saccharomycotina</taxon>
        <taxon>Lipomycetes</taxon>
        <taxon>Lipomycetales</taxon>
        <taxon>Lipomycetaceae</taxon>
        <taxon>Lipomyces</taxon>
    </lineage>
</organism>
<accession>A0AAD7QV99</accession>
<keyword evidence="4" id="KW-0472">Membrane</keyword>
<dbReference type="GeneID" id="80886659"/>
<proteinExistence type="predicted"/>
<dbReference type="Proteomes" id="UP001217417">
    <property type="component" value="Unassembled WGS sequence"/>
</dbReference>
<evidence type="ECO:0000256" key="4">
    <source>
        <dbReference type="ARBA" id="ARBA00023136"/>
    </source>
</evidence>
<dbReference type="Gene3D" id="1.20.1250.20">
    <property type="entry name" value="MFS general substrate transporter like domains"/>
    <property type="match status" value="1"/>
</dbReference>
<evidence type="ECO:0000313" key="6">
    <source>
        <dbReference type="Proteomes" id="UP001217417"/>
    </source>
</evidence>
<keyword evidence="6" id="KW-1185">Reference proteome</keyword>
<dbReference type="InterPro" id="IPR036259">
    <property type="entry name" value="MFS_trans_sf"/>
</dbReference>
<protein>
    <submittedName>
        <fullName evidence="5">Uncharacterized protein</fullName>
    </submittedName>
</protein>
<keyword evidence="3" id="KW-1133">Transmembrane helix</keyword>
<reference evidence="5" key="1">
    <citation type="submission" date="2023-03" db="EMBL/GenBank/DDBJ databases">
        <title>Near-Complete genome sequence of Lipomyces tetrasporous NRRL Y-64009, an oleaginous yeast capable of growing on lignocellulosic hydrolysates.</title>
        <authorList>
            <consortium name="Lawrence Berkeley National Laboratory"/>
            <person name="Jagtap S.S."/>
            <person name="Liu J.-J."/>
            <person name="Walukiewicz H.E."/>
            <person name="Pangilinan J."/>
            <person name="Lipzen A."/>
            <person name="Ahrendt S."/>
            <person name="Koriabine M."/>
            <person name="Cobaugh K."/>
            <person name="Salamov A."/>
            <person name="Yoshinaga Y."/>
            <person name="Ng V."/>
            <person name="Daum C."/>
            <person name="Grigoriev I.V."/>
            <person name="Slininger P.J."/>
            <person name="Dien B.S."/>
            <person name="Jin Y.-S."/>
            <person name="Rao C.V."/>
        </authorList>
    </citation>
    <scope>NUCLEOTIDE SEQUENCE</scope>
    <source>
        <strain evidence="5">NRRL Y-64009</strain>
    </source>
</reference>
<evidence type="ECO:0000313" key="5">
    <source>
        <dbReference type="EMBL" id="KAJ8101958.1"/>
    </source>
</evidence>
<sequence>MRLEVYPIVLRPYLTGYVNMCWVLCHCVAAATQPRGGIPQDFICRTVGVASTHLDWWSVRSRVFMVVCSQSGREGAQKTLLRLTSPSDPTFNPDETIAKIEHINELEKAMSAATTYWDCFKWTDLRRTEIVCGVWLIQTICAMSLMGYSSYFFVQAGLPAVQSLNIRPDGHGLGRCYGFLVSHVV</sequence>
<dbReference type="GO" id="GO:0022857">
    <property type="term" value="F:transmembrane transporter activity"/>
    <property type="evidence" value="ECO:0007669"/>
    <property type="project" value="InterPro"/>
</dbReference>
<dbReference type="InterPro" id="IPR005828">
    <property type="entry name" value="MFS_sugar_transport-like"/>
</dbReference>
<comment type="subcellular location">
    <subcellularLocation>
        <location evidence="1">Membrane</location>
    </subcellularLocation>
</comment>
<dbReference type="RefSeq" id="XP_056045408.1">
    <property type="nucleotide sequence ID" value="XM_056191493.1"/>
</dbReference>
<evidence type="ECO:0000256" key="2">
    <source>
        <dbReference type="ARBA" id="ARBA00022692"/>
    </source>
</evidence>
<dbReference type="EMBL" id="JARPMG010000003">
    <property type="protein sequence ID" value="KAJ8101958.1"/>
    <property type="molecule type" value="Genomic_DNA"/>
</dbReference>
<dbReference type="GO" id="GO:0016020">
    <property type="term" value="C:membrane"/>
    <property type="evidence" value="ECO:0007669"/>
    <property type="project" value="UniProtKB-SubCell"/>
</dbReference>
<keyword evidence="2" id="KW-0812">Transmembrane</keyword>
<dbReference type="AlphaFoldDB" id="A0AAD7QV99"/>
<dbReference type="Pfam" id="PF00083">
    <property type="entry name" value="Sugar_tr"/>
    <property type="match status" value="1"/>
</dbReference>